<proteinExistence type="predicted"/>
<protein>
    <recommendedName>
        <fullName evidence="1">HTH arsR-type domain-containing protein</fullName>
    </recommendedName>
</protein>
<gene>
    <name evidence="2" type="ORF">S01H1_70283</name>
</gene>
<dbReference type="InterPro" id="IPR036388">
    <property type="entry name" value="WH-like_DNA-bd_sf"/>
</dbReference>
<dbReference type="InterPro" id="IPR001845">
    <property type="entry name" value="HTH_ArsR_DNA-bd_dom"/>
</dbReference>
<accession>X0X6J3</accession>
<dbReference type="Pfam" id="PF25212">
    <property type="entry name" value="HVO_A0114"/>
    <property type="match status" value="1"/>
</dbReference>
<evidence type="ECO:0000313" key="2">
    <source>
        <dbReference type="EMBL" id="GAG32288.1"/>
    </source>
</evidence>
<dbReference type="InterPro" id="IPR036390">
    <property type="entry name" value="WH_DNA-bd_sf"/>
</dbReference>
<dbReference type="AlphaFoldDB" id="X0X6J3"/>
<feature type="domain" description="HTH arsR-type" evidence="1">
    <location>
        <begin position="1"/>
        <end position="58"/>
    </location>
</feature>
<evidence type="ECO:0000259" key="1">
    <source>
        <dbReference type="PROSITE" id="PS50987"/>
    </source>
</evidence>
<sequence length="58" mass="6830">MLQKLFSSRVRVEILSAFLMNPERKLYVREVARLTGEDYKNVSMELRNLEEIGLLSSR</sequence>
<reference evidence="2" key="1">
    <citation type="journal article" date="2014" name="Front. Microbiol.">
        <title>High frequency of phylogenetically diverse reductive dehalogenase-homologous genes in deep subseafloor sedimentary metagenomes.</title>
        <authorList>
            <person name="Kawai M."/>
            <person name="Futagami T."/>
            <person name="Toyoda A."/>
            <person name="Takaki Y."/>
            <person name="Nishi S."/>
            <person name="Hori S."/>
            <person name="Arai W."/>
            <person name="Tsubouchi T."/>
            <person name="Morono Y."/>
            <person name="Uchiyama I."/>
            <person name="Ito T."/>
            <person name="Fujiyama A."/>
            <person name="Inagaki F."/>
            <person name="Takami H."/>
        </authorList>
    </citation>
    <scope>NUCLEOTIDE SEQUENCE</scope>
    <source>
        <strain evidence="2">Expedition CK06-06</strain>
    </source>
</reference>
<dbReference type="PROSITE" id="PS50987">
    <property type="entry name" value="HTH_ARSR_2"/>
    <property type="match status" value="1"/>
</dbReference>
<dbReference type="SUPFAM" id="SSF46785">
    <property type="entry name" value="Winged helix' DNA-binding domain"/>
    <property type="match status" value="1"/>
</dbReference>
<dbReference type="Gene3D" id="1.10.10.10">
    <property type="entry name" value="Winged helix-like DNA-binding domain superfamily/Winged helix DNA-binding domain"/>
    <property type="match status" value="1"/>
</dbReference>
<organism evidence="2">
    <name type="scientific">marine sediment metagenome</name>
    <dbReference type="NCBI Taxonomy" id="412755"/>
    <lineage>
        <taxon>unclassified sequences</taxon>
        <taxon>metagenomes</taxon>
        <taxon>ecological metagenomes</taxon>
    </lineage>
</organism>
<dbReference type="GO" id="GO:0003700">
    <property type="term" value="F:DNA-binding transcription factor activity"/>
    <property type="evidence" value="ECO:0007669"/>
    <property type="project" value="InterPro"/>
</dbReference>
<dbReference type="EMBL" id="BARS01046727">
    <property type="protein sequence ID" value="GAG32288.1"/>
    <property type="molecule type" value="Genomic_DNA"/>
</dbReference>
<comment type="caution">
    <text evidence="2">The sequence shown here is derived from an EMBL/GenBank/DDBJ whole genome shotgun (WGS) entry which is preliminary data.</text>
</comment>
<feature type="non-terminal residue" evidence="2">
    <location>
        <position position="58"/>
    </location>
</feature>
<name>X0X6J3_9ZZZZ</name>